<protein>
    <submittedName>
        <fullName evidence="1">Uncharacterized protein</fullName>
    </submittedName>
</protein>
<sequence>MAKHWITCLWIVLLLHPTIDALLPDQDTATLYWSSNIYRVPERPSLGKSGDMSGRRGRSPKPTTPPETPVVPAHAPRVHLRQDDIQKLRFRPTVGTIRLSEGHEAKFNCSIDVPDVRLDLNILWWKDNMELAGNHQVVMNELQTVSRGVMTLLSTISISRVQRGDAGDYRCRLRVREKEIESQPVSIQVEGLPTFTRQPDDVNITVNSSFTLWCEAVGPPNPVTILWLRNGVPEMGTLPSPSNYTVTGVDTYTQFSCEAHNHKGVTTSREANINIKVLPAPVSNVIVVQRESNKLILKWTPGNDGFSPLTACHIKVKEVSLRGEVRLTRMVNATVPPFQADVRGLQAMTWYNMSVSCSNELGQSTDSAWVQSNTIEGVPTFYPGDVTVSLNESTLVIRWKAPPPDRINGILTGYDVLVVYGGQDNRIHSTSNTATVALQDFNTTYSVQVAACTQAGSGMLSPPIRIFVPENNWPPVPSSVPDTRGSESFYVVLGVVCGFCLLLLVVWIAICMRDRILDTRFGQMFGSAEKLQPIVQYAAQRSYNRSAVEITLGNLGVSDELQAKLQDFMIMRHLLSIGKVLGEGEFGSVVEGSLKQPNGTSEKVAVKTMKLDNFSQREIEEFLNEAACMKDFDHPNVIRLLGVCLEVASGHSPKPMVILPFMRYGDLHSFLLRSRLGDSPLFLPTQTLLKFMIDIAMGMEYLSGRNFLHRDLAARNCMLRDDMTVCVADFGLSKKIYSGDYYRQGRIAKMPVKWIAVESLADRVFTVKSDVWAFGVTMWEIATRGMTPYPGIQNHEIYDYLLEGHRLKQPTDCLDELYEIMYSCWRVDPLDRPTFTQVRELLEKLTEKLPEASTSKEDIIYINTSFPEEEQAGAWADPQQEVPLFSSSPSRSVQFSSSPSCTHQFSSSLCRRQNTELPLFSSSSSSRKSHQRPHGGDLVTADIHESAEGEEDDRYVMVISNTRQRRDPVVALTAADETASAETPVAADSHTPLLSGDQMGRAVRGNTCESTADVSGTEQHASDTTLLL</sequence>
<evidence type="ECO:0000313" key="2">
    <source>
        <dbReference type="Proteomes" id="UP001157502"/>
    </source>
</evidence>
<dbReference type="Proteomes" id="UP001157502">
    <property type="component" value="Chromosome 37"/>
</dbReference>
<accession>A0ACC2F0V6</accession>
<name>A0ACC2F0V6_DALPE</name>
<comment type="caution">
    <text evidence="1">The sequence shown here is derived from an EMBL/GenBank/DDBJ whole genome shotgun (WGS) entry which is preliminary data.</text>
</comment>
<gene>
    <name evidence="1" type="ORF">DPEC_G00360190</name>
</gene>
<keyword evidence="2" id="KW-1185">Reference proteome</keyword>
<evidence type="ECO:0000313" key="1">
    <source>
        <dbReference type="EMBL" id="KAJ7984963.1"/>
    </source>
</evidence>
<proteinExistence type="predicted"/>
<organism evidence="1 2">
    <name type="scientific">Dallia pectoralis</name>
    <name type="common">Alaska blackfish</name>
    <dbReference type="NCBI Taxonomy" id="75939"/>
    <lineage>
        <taxon>Eukaryota</taxon>
        <taxon>Metazoa</taxon>
        <taxon>Chordata</taxon>
        <taxon>Craniata</taxon>
        <taxon>Vertebrata</taxon>
        <taxon>Euteleostomi</taxon>
        <taxon>Actinopterygii</taxon>
        <taxon>Neopterygii</taxon>
        <taxon>Teleostei</taxon>
        <taxon>Protacanthopterygii</taxon>
        <taxon>Esociformes</taxon>
        <taxon>Umbridae</taxon>
        <taxon>Dallia</taxon>
    </lineage>
</organism>
<dbReference type="EMBL" id="CM055764">
    <property type="protein sequence ID" value="KAJ7984963.1"/>
    <property type="molecule type" value="Genomic_DNA"/>
</dbReference>
<reference evidence="1" key="1">
    <citation type="submission" date="2021-05" db="EMBL/GenBank/DDBJ databases">
        <authorList>
            <person name="Pan Q."/>
            <person name="Jouanno E."/>
            <person name="Zahm M."/>
            <person name="Klopp C."/>
            <person name="Cabau C."/>
            <person name="Louis A."/>
            <person name="Berthelot C."/>
            <person name="Parey E."/>
            <person name="Roest Crollius H."/>
            <person name="Montfort J."/>
            <person name="Robinson-Rechavi M."/>
            <person name="Bouchez O."/>
            <person name="Lampietro C."/>
            <person name="Lopez Roques C."/>
            <person name="Donnadieu C."/>
            <person name="Postlethwait J."/>
            <person name="Bobe J."/>
            <person name="Dillon D."/>
            <person name="Chandos A."/>
            <person name="von Hippel F."/>
            <person name="Guiguen Y."/>
        </authorList>
    </citation>
    <scope>NUCLEOTIDE SEQUENCE</scope>
    <source>
        <strain evidence="1">YG-Jan2019</strain>
    </source>
</reference>